<dbReference type="PATRIC" id="fig|797299.3.peg.3556"/>
<keyword evidence="2" id="KW-0614">Plasmid</keyword>
<accession>W0JXW3</accession>
<dbReference type="GO" id="GO:0000166">
    <property type="term" value="F:nucleotide binding"/>
    <property type="evidence" value="ECO:0007669"/>
    <property type="project" value="InterPro"/>
</dbReference>
<dbReference type="Gene3D" id="3.30.360.10">
    <property type="entry name" value="Dihydrodipicolinate Reductase, domain 2"/>
    <property type="match status" value="1"/>
</dbReference>
<dbReference type="Proteomes" id="UP000019024">
    <property type="component" value="Plasmid unnamed2"/>
</dbReference>
<evidence type="ECO:0000313" key="2">
    <source>
        <dbReference type="EMBL" id="AHG01843.1"/>
    </source>
</evidence>
<dbReference type="OrthoDB" id="25239at2157"/>
<reference evidence="2 3" key="1">
    <citation type="submission" date="2014-01" db="EMBL/GenBank/DDBJ databases">
        <authorList>
            <consortium name="DOE Joint Genome Institute"/>
            <person name="Anderson I."/>
            <person name="Huntemann M."/>
            <person name="Han J."/>
            <person name="Chen A."/>
            <person name="Kyrpides N."/>
            <person name="Mavromatis K."/>
            <person name="Markowitz V."/>
            <person name="Palaniappan K."/>
            <person name="Ivanova N."/>
            <person name="Schaumberg A."/>
            <person name="Pati A."/>
            <person name="Liolios K."/>
            <person name="Nordberg H.P."/>
            <person name="Cantor M.N."/>
            <person name="Hua S.X."/>
            <person name="Woyke T."/>
        </authorList>
    </citation>
    <scope>NUCLEOTIDE SEQUENCE [LARGE SCALE GENOMIC DNA]</scope>
    <source>
        <strain evidence="2 3">XH-48</strain>
        <plasmid evidence="3">2</plasmid>
    </source>
</reference>
<dbReference type="RefSeq" id="WP_049954700.1">
    <property type="nucleotide sequence ID" value="NZ_CP007057.1"/>
</dbReference>
<dbReference type="InterPro" id="IPR051317">
    <property type="entry name" value="Gfo/Idh/MocA_oxidoreduct"/>
</dbReference>
<dbReference type="AlphaFoldDB" id="W0JXW3"/>
<dbReference type="HOGENOM" id="CLU_028866_1_0_2"/>
<dbReference type="InterPro" id="IPR036291">
    <property type="entry name" value="NAD(P)-bd_dom_sf"/>
</dbReference>
<geneLocation type="plasmid" evidence="2">
    <name>unnamed</name>
</geneLocation>
<dbReference type="GeneID" id="25147213"/>
<evidence type="ECO:0000313" key="3">
    <source>
        <dbReference type="Proteomes" id="UP000019024"/>
    </source>
</evidence>
<dbReference type="Pfam" id="PF01408">
    <property type="entry name" value="GFO_IDH_MocA"/>
    <property type="match status" value="1"/>
</dbReference>
<feature type="domain" description="Gfo/Idh/MocA-like oxidoreductase N-terminal" evidence="1">
    <location>
        <begin position="2"/>
        <end position="125"/>
    </location>
</feature>
<gene>
    <name evidence="2" type="ORF">HALLA_00700</name>
</gene>
<evidence type="ECO:0000259" key="1">
    <source>
        <dbReference type="Pfam" id="PF01408"/>
    </source>
</evidence>
<dbReference type="eggNOG" id="arCOG01622">
    <property type="taxonomic scope" value="Archaea"/>
</dbReference>
<protein>
    <submittedName>
        <fullName evidence="2">Oxidoreductase</fullName>
    </submittedName>
</protein>
<organism evidence="2 3">
    <name type="scientific">Halostagnicola larsenii XH-48</name>
    <dbReference type="NCBI Taxonomy" id="797299"/>
    <lineage>
        <taxon>Archaea</taxon>
        <taxon>Methanobacteriati</taxon>
        <taxon>Methanobacteriota</taxon>
        <taxon>Stenosarchaea group</taxon>
        <taxon>Halobacteria</taxon>
        <taxon>Halobacteriales</taxon>
        <taxon>Natrialbaceae</taxon>
        <taxon>Halostagnicola</taxon>
    </lineage>
</organism>
<keyword evidence="3" id="KW-1185">Reference proteome</keyword>
<dbReference type="Gene3D" id="3.40.50.720">
    <property type="entry name" value="NAD(P)-binding Rossmann-like Domain"/>
    <property type="match status" value="1"/>
</dbReference>
<name>W0JXW3_9EURY</name>
<dbReference type="EMBL" id="CP007057">
    <property type="protein sequence ID" value="AHG01843.1"/>
    <property type="molecule type" value="Genomic_DNA"/>
</dbReference>
<dbReference type="SUPFAM" id="SSF55347">
    <property type="entry name" value="Glyceraldehyde-3-phosphate dehydrogenase-like, C-terminal domain"/>
    <property type="match status" value="1"/>
</dbReference>
<sequence>MKLGIIGCGTIAQIMHIPNVVEIPDATLAAMCDPAENVIKSLGNRYNVPPEQRYTDPSQLIEERADDLDGVIVTTPMQTHADIVEMALAAELDTLVEKPLAVTPADAYRLVEAAEQSDVTAMVAYNRRFELAYERLVDELTDIDHVDSVTAYAVDADFSKSLPDIYDLVEPELGADFIERSNERRREQSKQAVNTTDDELAAAYDFQLEHVCHDINALRGLFGDIVSIDHVDFVRDGYFGTAHLTFEGGERCVLQTGDSERHWHEQFLRIDTPEQMLQLEFDHPFVKYNSATLSIRKGRTETIDSRFSPTREESFKRELEQFMACVRGEGEIQTPFTDARDDIELIASLFTKSQE</sequence>
<proteinExistence type="predicted"/>
<dbReference type="PANTHER" id="PTHR43708:SF4">
    <property type="entry name" value="OXIDOREDUCTASE YCEM-RELATED"/>
    <property type="match status" value="1"/>
</dbReference>
<dbReference type="InterPro" id="IPR000683">
    <property type="entry name" value="Gfo/Idh/MocA-like_OxRdtase_N"/>
</dbReference>
<dbReference type="KEGG" id="hlr:HALLA_00700"/>
<dbReference type="SUPFAM" id="SSF51735">
    <property type="entry name" value="NAD(P)-binding Rossmann-fold domains"/>
    <property type="match status" value="1"/>
</dbReference>
<dbReference type="PANTHER" id="PTHR43708">
    <property type="entry name" value="CONSERVED EXPRESSED OXIDOREDUCTASE (EUROFUNG)"/>
    <property type="match status" value="1"/>
</dbReference>